<dbReference type="EMBL" id="KZ772692">
    <property type="protein sequence ID" value="PTQ44448.1"/>
    <property type="molecule type" value="Genomic_DNA"/>
</dbReference>
<dbReference type="Pfam" id="PF05699">
    <property type="entry name" value="Dimer_Tnp_hAT"/>
    <property type="match status" value="1"/>
</dbReference>
<dbReference type="InterPro" id="IPR052717">
    <property type="entry name" value="Vacuolar_transposase_reg"/>
</dbReference>
<accession>A0A2R6XEB7</accession>
<keyword evidence="3" id="KW-1185">Reference proteome</keyword>
<dbReference type="PANTHER" id="PTHR46169">
    <property type="entry name" value="DNA REPLICATION-RELATED ELEMENT FACTOR, ISOFORM A"/>
    <property type="match status" value="1"/>
</dbReference>
<evidence type="ECO:0000259" key="1">
    <source>
        <dbReference type="Pfam" id="PF05699"/>
    </source>
</evidence>
<gene>
    <name evidence="2" type="ORF">MARPO_0020s0103</name>
</gene>
<name>A0A2R6XEB7_MARPO</name>
<dbReference type="OrthoDB" id="1873329at2759"/>
<dbReference type="PANTHER" id="PTHR46169:SF15">
    <property type="entry name" value="INNER CENTROMERE PROTEIN A-LIKE ISOFORM X1-RELATED"/>
    <property type="match status" value="1"/>
</dbReference>
<dbReference type="GO" id="GO:0006357">
    <property type="term" value="P:regulation of transcription by RNA polymerase II"/>
    <property type="evidence" value="ECO:0000318"/>
    <property type="project" value="GO_Central"/>
</dbReference>
<proteinExistence type="predicted"/>
<dbReference type="AlphaFoldDB" id="A0A2R6XEB7"/>
<protein>
    <recommendedName>
        <fullName evidence="1">HAT C-terminal dimerisation domain-containing protein</fullName>
    </recommendedName>
</protein>
<evidence type="ECO:0000313" key="3">
    <source>
        <dbReference type="Proteomes" id="UP000244005"/>
    </source>
</evidence>
<dbReference type="InterPro" id="IPR008906">
    <property type="entry name" value="HATC_C_dom"/>
</dbReference>
<dbReference type="InterPro" id="IPR012337">
    <property type="entry name" value="RNaseH-like_sf"/>
</dbReference>
<evidence type="ECO:0000313" key="2">
    <source>
        <dbReference type="EMBL" id="PTQ44448.1"/>
    </source>
</evidence>
<reference evidence="3" key="1">
    <citation type="journal article" date="2017" name="Cell">
        <title>Insights into land plant evolution garnered from the Marchantia polymorpha genome.</title>
        <authorList>
            <person name="Bowman J.L."/>
            <person name="Kohchi T."/>
            <person name="Yamato K.T."/>
            <person name="Jenkins J."/>
            <person name="Shu S."/>
            <person name="Ishizaki K."/>
            <person name="Yamaoka S."/>
            <person name="Nishihama R."/>
            <person name="Nakamura Y."/>
            <person name="Berger F."/>
            <person name="Adam C."/>
            <person name="Aki S.S."/>
            <person name="Althoff F."/>
            <person name="Araki T."/>
            <person name="Arteaga-Vazquez M.A."/>
            <person name="Balasubrmanian S."/>
            <person name="Barry K."/>
            <person name="Bauer D."/>
            <person name="Boehm C.R."/>
            <person name="Briginshaw L."/>
            <person name="Caballero-Perez J."/>
            <person name="Catarino B."/>
            <person name="Chen F."/>
            <person name="Chiyoda S."/>
            <person name="Chovatia M."/>
            <person name="Davies K.M."/>
            <person name="Delmans M."/>
            <person name="Demura T."/>
            <person name="Dierschke T."/>
            <person name="Dolan L."/>
            <person name="Dorantes-Acosta A.E."/>
            <person name="Eklund D.M."/>
            <person name="Florent S.N."/>
            <person name="Flores-Sandoval E."/>
            <person name="Fujiyama A."/>
            <person name="Fukuzawa H."/>
            <person name="Galik B."/>
            <person name="Grimanelli D."/>
            <person name="Grimwood J."/>
            <person name="Grossniklaus U."/>
            <person name="Hamada T."/>
            <person name="Haseloff J."/>
            <person name="Hetherington A.J."/>
            <person name="Higo A."/>
            <person name="Hirakawa Y."/>
            <person name="Hundley H.N."/>
            <person name="Ikeda Y."/>
            <person name="Inoue K."/>
            <person name="Inoue S.I."/>
            <person name="Ishida S."/>
            <person name="Jia Q."/>
            <person name="Kakita M."/>
            <person name="Kanazawa T."/>
            <person name="Kawai Y."/>
            <person name="Kawashima T."/>
            <person name="Kennedy M."/>
            <person name="Kinose K."/>
            <person name="Kinoshita T."/>
            <person name="Kohara Y."/>
            <person name="Koide E."/>
            <person name="Komatsu K."/>
            <person name="Kopischke S."/>
            <person name="Kubo M."/>
            <person name="Kyozuka J."/>
            <person name="Lagercrantz U."/>
            <person name="Lin S.S."/>
            <person name="Lindquist E."/>
            <person name="Lipzen A.M."/>
            <person name="Lu C.W."/>
            <person name="De Luna E."/>
            <person name="Martienssen R.A."/>
            <person name="Minamino N."/>
            <person name="Mizutani M."/>
            <person name="Mizutani M."/>
            <person name="Mochizuki N."/>
            <person name="Monte I."/>
            <person name="Mosher R."/>
            <person name="Nagasaki H."/>
            <person name="Nakagami H."/>
            <person name="Naramoto S."/>
            <person name="Nishitani K."/>
            <person name="Ohtani M."/>
            <person name="Okamoto T."/>
            <person name="Okumura M."/>
            <person name="Phillips J."/>
            <person name="Pollak B."/>
            <person name="Reinders A."/>
            <person name="Rovekamp M."/>
            <person name="Sano R."/>
            <person name="Sawa S."/>
            <person name="Schmid M.W."/>
            <person name="Shirakawa M."/>
            <person name="Solano R."/>
            <person name="Spunde A."/>
            <person name="Suetsugu N."/>
            <person name="Sugano S."/>
            <person name="Sugiyama A."/>
            <person name="Sun R."/>
            <person name="Suzuki Y."/>
            <person name="Takenaka M."/>
            <person name="Takezawa D."/>
            <person name="Tomogane H."/>
            <person name="Tsuzuki M."/>
            <person name="Ueda T."/>
            <person name="Umeda M."/>
            <person name="Ward J.M."/>
            <person name="Watanabe Y."/>
            <person name="Yazaki K."/>
            <person name="Yokoyama R."/>
            <person name="Yoshitake Y."/>
            <person name="Yotsui I."/>
            <person name="Zachgo S."/>
            <person name="Schmutz J."/>
        </authorList>
    </citation>
    <scope>NUCLEOTIDE SEQUENCE [LARGE SCALE GENOMIC DNA]</scope>
    <source>
        <strain evidence="3">Tak-1</strain>
    </source>
</reference>
<sequence>MVDLCKTTHIILAHKNFNGKNSNMTDSSHNTGRFDGVMDQDEESENGELAVLPLSSLGVSSNDRHIEKRKRTCWIRPYFVSVPGSNRLACIASKYCSRNYSTTSATSNLHLRNSHGITHESLEDALPGDPSQTTFTKSGSYLEVHYVLDDETKSKIMTSVVDWVIDMKQSFSSVESVSFKQMTNALNRFWPGCSRQNLTRAMSDEMKTATKYFYFPPPHDQWSTMSFILESLVSANVHKKNIATTTHNASKMIPAFQNLRDELNNKFAVNLDYRWHLCCVCHIMHRAVIDSKAIFKPKVEKLRAMLKAIRLSSRMCANIKKVQVLLGAQEHERKDVPGLDVKNSKLVTLTSIEWSVLKCFKDFLAPAYEITILSSRQYATLSNQPLVFESLKTHCQDIINGTINFGFIAPESKNAARALMVKLEKYYEHLTGSLPITRSMLIVARRARALVFEFDSDRDDVSKEITNFLQFTKIGDESCDDARFPRLSLVARNTLMCMGSSMPSESAFSENGAIVTAERYHLCDTSIKTTMKF</sequence>
<dbReference type="SUPFAM" id="SSF53098">
    <property type="entry name" value="Ribonuclease H-like"/>
    <property type="match status" value="1"/>
</dbReference>
<dbReference type="GO" id="GO:0005634">
    <property type="term" value="C:nucleus"/>
    <property type="evidence" value="ECO:0000318"/>
    <property type="project" value="GO_Central"/>
</dbReference>
<feature type="domain" description="HAT C-terminal dimerisation" evidence="1">
    <location>
        <begin position="479"/>
        <end position="524"/>
    </location>
</feature>
<dbReference type="Proteomes" id="UP000244005">
    <property type="component" value="Unassembled WGS sequence"/>
</dbReference>
<dbReference type="GO" id="GO:0046983">
    <property type="term" value="F:protein dimerization activity"/>
    <property type="evidence" value="ECO:0007669"/>
    <property type="project" value="InterPro"/>
</dbReference>
<organism evidence="2 3">
    <name type="scientific">Marchantia polymorpha</name>
    <name type="common">Common liverwort</name>
    <name type="synonym">Marchantia aquatica</name>
    <dbReference type="NCBI Taxonomy" id="3197"/>
    <lineage>
        <taxon>Eukaryota</taxon>
        <taxon>Viridiplantae</taxon>
        <taxon>Streptophyta</taxon>
        <taxon>Embryophyta</taxon>
        <taxon>Marchantiophyta</taxon>
        <taxon>Marchantiopsida</taxon>
        <taxon>Marchantiidae</taxon>
        <taxon>Marchantiales</taxon>
        <taxon>Marchantiaceae</taxon>
        <taxon>Marchantia</taxon>
    </lineage>
</organism>